<comment type="caution">
    <text evidence="1">The sequence shown here is derived from an EMBL/GenBank/DDBJ whole genome shotgun (WGS) entry which is preliminary data.</text>
</comment>
<dbReference type="EMBL" id="SJPV01000043">
    <property type="protein sequence ID" value="TWU23848.1"/>
    <property type="molecule type" value="Genomic_DNA"/>
</dbReference>
<proteinExistence type="predicted"/>
<dbReference type="AlphaFoldDB" id="A0A5C6CHL0"/>
<sequence length="49" mass="5428">MSRLTELPLFQIAVATLASQAQLPSDLIARNLIPAPRRGTPHFADLFRI</sequence>
<organism evidence="1 2">
    <name type="scientific">Novipirellula artificiosorum</name>
    <dbReference type="NCBI Taxonomy" id="2528016"/>
    <lineage>
        <taxon>Bacteria</taxon>
        <taxon>Pseudomonadati</taxon>
        <taxon>Planctomycetota</taxon>
        <taxon>Planctomycetia</taxon>
        <taxon>Pirellulales</taxon>
        <taxon>Pirellulaceae</taxon>
        <taxon>Novipirellula</taxon>
    </lineage>
</organism>
<protein>
    <submittedName>
        <fullName evidence="1">Uncharacterized protein</fullName>
    </submittedName>
</protein>
<reference evidence="1 2" key="1">
    <citation type="submission" date="2019-02" db="EMBL/GenBank/DDBJ databases">
        <title>Deep-cultivation of Planctomycetes and their phenomic and genomic characterization uncovers novel biology.</title>
        <authorList>
            <person name="Wiegand S."/>
            <person name="Jogler M."/>
            <person name="Boedeker C."/>
            <person name="Pinto D."/>
            <person name="Vollmers J."/>
            <person name="Rivas-Marin E."/>
            <person name="Kohn T."/>
            <person name="Peeters S.H."/>
            <person name="Heuer A."/>
            <person name="Rast P."/>
            <person name="Oberbeckmann S."/>
            <person name="Bunk B."/>
            <person name="Jeske O."/>
            <person name="Meyerdierks A."/>
            <person name="Storesund J.E."/>
            <person name="Kallscheuer N."/>
            <person name="Luecker S."/>
            <person name="Lage O.M."/>
            <person name="Pohl T."/>
            <person name="Merkel B.J."/>
            <person name="Hornburger P."/>
            <person name="Mueller R.-W."/>
            <person name="Bruemmer F."/>
            <person name="Labrenz M."/>
            <person name="Spormann A.M."/>
            <person name="Op Den Camp H."/>
            <person name="Overmann J."/>
            <person name="Amann R."/>
            <person name="Jetten M.S.M."/>
            <person name="Mascher T."/>
            <person name="Medema M.H."/>
            <person name="Devos D.P."/>
            <person name="Kaster A.-K."/>
            <person name="Ovreas L."/>
            <person name="Rohde M."/>
            <person name="Galperin M.Y."/>
            <person name="Jogler C."/>
        </authorList>
    </citation>
    <scope>NUCLEOTIDE SEQUENCE [LARGE SCALE GENOMIC DNA]</scope>
    <source>
        <strain evidence="1 2">Poly41</strain>
    </source>
</reference>
<evidence type="ECO:0000313" key="1">
    <source>
        <dbReference type="EMBL" id="TWU23848.1"/>
    </source>
</evidence>
<keyword evidence="2" id="KW-1185">Reference proteome</keyword>
<accession>A0A5C6CHL0</accession>
<dbReference type="Proteomes" id="UP000319143">
    <property type="component" value="Unassembled WGS sequence"/>
</dbReference>
<name>A0A5C6CHL0_9BACT</name>
<evidence type="ECO:0000313" key="2">
    <source>
        <dbReference type="Proteomes" id="UP000319143"/>
    </source>
</evidence>
<gene>
    <name evidence="1" type="ORF">Poly41_70990</name>
</gene>